<gene>
    <name evidence="7" type="ORF">AMD02_16450</name>
</gene>
<accession>A0A4Y7WTC1</accession>
<organism evidence="7">
    <name type="scientific">Halalkalibacterium halodurans</name>
    <name type="common">Bacillus halodurans</name>
    <dbReference type="NCBI Taxonomy" id="86665"/>
    <lineage>
        <taxon>Bacteria</taxon>
        <taxon>Bacillati</taxon>
        <taxon>Bacillota</taxon>
        <taxon>Bacilli</taxon>
        <taxon>Bacillales</taxon>
        <taxon>Bacillaceae</taxon>
        <taxon>Halalkalibacterium (ex Joshi et al. 2022)</taxon>
    </lineage>
</organism>
<evidence type="ECO:0000313" key="7">
    <source>
        <dbReference type="EMBL" id="KOO36972.1"/>
    </source>
</evidence>
<dbReference type="InterPro" id="IPR010652">
    <property type="entry name" value="DUF1232"/>
</dbReference>
<feature type="transmembrane region" description="Helical" evidence="5">
    <location>
        <begin position="59"/>
        <end position="80"/>
    </location>
</feature>
<evidence type="ECO:0000256" key="3">
    <source>
        <dbReference type="ARBA" id="ARBA00022989"/>
    </source>
</evidence>
<dbReference type="AlphaFoldDB" id="A0A0M0KEJ7"/>
<keyword evidence="3 5" id="KW-1133">Transmembrane helix</keyword>
<dbReference type="GO" id="GO:0012505">
    <property type="term" value="C:endomembrane system"/>
    <property type="evidence" value="ECO:0007669"/>
    <property type="project" value="UniProtKB-SubCell"/>
</dbReference>
<evidence type="ECO:0000256" key="5">
    <source>
        <dbReference type="SAM" id="Phobius"/>
    </source>
</evidence>
<proteinExistence type="predicted"/>
<comment type="caution">
    <text evidence="7">The sequence shown here is derived from an EMBL/GenBank/DDBJ whole genome shotgun (WGS) entry which is preliminary data.</text>
</comment>
<dbReference type="RefSeq" id="WP_053432184.1">
    <property type="nucleotide sequence ID" value="NZ_JARMVM010000354.1"/>
</dbReference>
<dbReference type="PATRIC" id="fig|136160.3.peg.4243"/>
<dbReference type="EMBL" id="LILD01000003">
    <property type="protein sequence ID" value="KOO36972.1"/>
    <property type="molecule type" value="Genomic_DNA"/>
</dbReference>
<reference evidence="7" key="1">
    <citation type="submission" date="2015-08" db="EMBL/GenBank/DDBJ databases">
        <title>Complete DNA Sequence of Pseudomonas syringae pv. actinidiae, the Causal Agent of Kiwifruit Canker Disease.</title>
        <authorList>
            <person name="Rikkerink E.H.A."/>
            <person name="Fineran P.C."/>
        </authorList>
    </citation>
    <scope>NUCLEOTIDE SEQUENCE</scope>
    <source>
        <strain evidence="7">DSM 13666</strain>
    </source>
</reference>
<sequence length="107" mass="12714">MKRVLNYFRRMKFLLRFSRSLPFFREFFFTKQISVKKKLIGVALIVGYALFPYDLIPDFLLGIGILDDVFVATLVLNWFMKLAPEQLKTKYQLIEKKDDSSENPRIN</sequence>
<feature type="domain" description="DUF1232" evidence="6">
    <location>
        <begin position="41"/>
        <end position="74"/>
    </location>
</feature>
<dbReference type="PIRSF" id="PIRSF029962">
    <property type="entry name" value="UCP029962"/>
    <property type="match status" value="1"/>
</dbReference>
<evidence type="ECO:0000256" key="1">
    <source>
        <dbReference type="ARBA" id="ARBA00004127"/>
    </source>
</evidence>
<accession>A0A0M0KEJ7</accession>
<evidence type="ECO:0000256" key="2">
    <source>
        <dbReference type="ARBA" id="ARBA00022692"/>
    </source>
</evidence>
<evidence type="ECO:0000256" key="4">
    <source>
        <dbReference type="ARBA" id="ARBA00023136"/>
    </source>
</evidence>
<keyword evidence="2 5" id="KW-0812">Transmembrane</keyword>
<dbReference type="InterPro" id="IPR016941">
    <property type="entry name" value="UCP029962"/>
</dbReference>
<comment type="subcellular location">
    <subcellularLocation>
        <location evidence="1">Endomembrane system</location>
        <topology evidence="1">Multi-pass membrane protein</topology>
    </subcellularLocation>
</comment>
<evidence type="ECO:0000259" key="6">
    <source>
        <dbReference type="Pfam" id="PF06803"/>
    </source>
</evidence>
<dbReference type="Pfam" id="PF06803">
    <property type="entry name" value="DUF1232"/>
    <property type="match status" value="1"/>
</dbReference>
<keyword evidence="4 5" id="KW-0472">Membrane</keyword>
<name>A0A0M0KEJ7_ALKHA</name>
<protein>
    <recommendedName>
        <fullName evidence="6">DUF1232 domain-containing protein</fullName>
    </recommendedName>
</protein>